<evidence type="ECO:0000256" key="3">
    <source>
        <dbReference type="ARBA" id="ARBA00023015"/>
    </source>
</evidence>
<evidence type="ECO:0000256" key="2">
    <source>
        <dbReference type="ARBA" id="ARBA00022821"/>
    </source>
</evidence>
<feature type="region of interest" description="Disordered" evidence="9">
    <location>
        <begin position="168"/>
        <end position="244"/>
    </location>
</feature>
<dbReference type="SMART" id="SM00380">
    <property type="entry name" value="AP2"/>
    <property type="match status" value="1"/>
</dbReference>
<sequence>MKDHNCHPLKMVDDSPNSQCITLSSSSSPSLDPSKRRTREENQETTTPTFDNNNDYHNRKKRNTTKTNDANNNNGSSKHPVYRGVRMRAWGKWVSEIREPRKKSRIWLGTFSNPQMAARAHDVAALAIKGSSAILNFPHLVHSLPRPVTCSPRDVQAAAIKAANMEHLHNNNNNNSNNNNNNNSRDSNINNNNSNSNSNSDSDSNTRNDNNNSLSPNSCMTSSSSTSSSLVSSPSSDDVSTTQEELGEIVKLPSLGTGFDSVELPGGSEFEFVDSVVMDQYGWDYSHPWLHMQDCGGFSFGENFNSLSVVDSVISGSFEGLLW</sequence>
<dbReference type="Gene3D" id="3.30.730.10">
    <property type="entry name" value="AP2/ERF domain"/>
    <property type="match status" value="1"/>
</dbReference>
<dbReference type="SUPFAM" id="SSF54171">
    <property type="entry name" value="DNA-binding domain"/>
    <property type="match status" value="1"/>
</dbReference>
<dbReference type="CDD" id="cd00018">
    <property type="entry name" value="AP2"/>
    <property type="match status" value="1"/>
</dbReference>
<feature type="compositionally biased region" description="Basic and acidic residues" evidence="9">
    <location>
        <begin position="1"/>
        <end position="13"/>
    </location>
</feature>
<name>A0AAV3QK88_LITER</name>
<evidence type="ECO:0000256" key="5">
    <source>
        <dbReference type="ARBA" id="ARBA00023159"/>
    </source>
</evidence>
<evidence type="ECO:0000256" key="8">
    <source>
        <dbReference type="ARBA" id="ARBA00024343"/>
    </source>
</evidence>
<keyword evidence="4 11" id="KW-0238">DNA-binding</keyword>
<comment type="similarity">
    <text evidence="8">Belongs to the AP2/ERF transcription factor family. ERF subfamily.</text>
</comment>
<dbReference type="InterPro" id="IPR036955">
    <property type="entry name" value="AP2/ERF_dom_sf"/>
</dbReference>
<dbReference type="PRINTS" id="PR00367">
    <property type="entry name" value="ETHRSPELEMNT"/>
</dbReference>
<keyword evidence="2" id="KW-0611">Plant defense</keyword>
<evidence type="ECO:0000256" key="9">
    <source>
        <dbReference type="SAM" id="MobiDB-lite"/>
    </source>
</evidence>
<dbReference type="Proteomes" id="UP001454036">
    <property type="component" value="Unassembled WGS sequence"/>
</dbReference>
<evidence type="ECO:0000256" key="1">
    <source>
        <dbReference type="ARBA" id="ARBA00004123"/>
    </source>
</evidence>
<evidence type="ECO:0000313" key="11">
    <source>
        <dbReference type="EMBL" id="GAA0162948.1"/>
    </source>
</evidence>
<dbReference type="PROSITE" id="PS51032">
    <property type="entry name" value="AP2_ERF"/>
    <property type="match status" value="1"/>
</dbReference>
<dbReference type="GO" id="GO:0005634">
    <property type="term" value="C:nucleus"/>
    <property type="evidence" value="ECO:0007669"/>
    <property type="project" value="UniProtKB-SubCell"/>
</dbReference>
<keyword evidence="7" id="KW-0539">Nucleus</keyword>
<dbReference type="FunFam" id="3.30.730.10:FF:000001">
    <property type="entry name" value="Ethylene-responsive transcription factor 2"/>
    <property type="match status" value="1"/>
</dbReference>
<evidence type="ECO:0000313" key="12">
    <source>
        <dbReference type="Proteomes" id="UP001454036"/>
    </source>
</evidence>
<organism evidence="11 12">
    <name type="scientific">Lithospermum erythrorhizon</name>
    <name type="common">Purple gromwell</name>
    <name type="synonym">Lithospermum officinale var. erythrorhizon</name>
    <dbReference type="NCBI Taxonomy" id="34254"/>
    <lineage>
        <taxon>Eukaryota</taxon>
        <taxon>Viridiplantae</taxon>
        <taxon>Streptophyta</taxon>
        <taxon>Embryophyta</taxon>
        <taxon>Tracheophyta</taxon>
        <taxon>Spermatophyta</taxon>
        <taxon>Magnoliopsida</taxon>
        <taxon>eudicotyledons</taxon>
        <taxon>Gunneridae</taxon>
        <taxon>Pentapetalae</taxon>
        <taxon>asterids</taxon>
        <taxon>lamiids</taxon>
        <taxon>Boraginales</taxon>
        <taxon>Boraginaceae</taxon>
        <taxon>Boraginoideae</taxon>
        <taxon>Lithospermeae</taxon>
        <taxon>Lithospermum</taxon>
    </lineage>
</organism>
<evidence type="ECO:0000256" key="4">
    <source>
        <dbReference type="ARBA" id="ARBA00023125"/>
    </source>
</evidence>
<comment type="caution">
    <text evidence="11">The sequence shown here is derived from an EMBL/GenBank/DDBJ whole genome shotgun (WGS) entry which is preliminary data.</text>
</comment>
<protein>
    <submittedName>
        <fullName evidence="11">DNA-binding transcription factor</fullName>
    </submittedName>
</protein>
<feature type="compositionally biased region" description="Basic and acidic residues" evidence="9">
    <location>
        <begin position="33"/>
        <end position="42"/>
    </location>
</feature>
<proteinExistence type="inferred from homology"/>
<dbReference type="PANTHER" id="PTHR31985:SF259">
    <property type="entry name" value="DEHYDRATION-RESPONSIVE ELEMENT-BINDING PROTEIN 3"/>
    <property type="match status" value="1"/>
</dbReference>
<dbReference type="GO" id="GO:0006952">
    <property type="term" value="P:defense response"/>
    <property type="evidence" value="ECO:0007669"/>
    <property type="project" value="UniProtKB-KW"/>
</dbReference>
<evidence type="ECO:0000256" key="6">
    <source>
        <dbReference type="ARBA" id="ARBA00023163"/>
    </source>
</evidence>
<reference evidence="11 12" key="1">
    <citation type="submission" date="2024-01" db="EMBL/GenBank/DDBJ databases">
        <title>The complete chloroplast genome sequence of Lithospermum erythrorhizon: insights into the phylogenetic relationship among Boraginaceae species and the maternal lineages of purple gromwells.</title>
        <authorList>
            <person name="Okada T."/>
            <person name="Watanabe K."/>
        </authorList>
    </citation>
    <scope>NUCLEOTIDE SEQUENCE [LARGE SCALE GENOMIC DNA]</scope>
</reference>
<feature type="compositionally biased region" description="Low complexity" evidence="9">
    <location>
        <begin position="23"/>
        <end position="32"/>
    </location>
</feature>
<dbReference type="Pfam" id="PF00847">
    <property type="entry name" value="AP2"/>
    <property type="match status" value="1"/>
</dbReference>
<dbReference type="InterPro" id="IPR051032">
    <property type="entry name" value="AP2/ERF_TF_ERF_subfamily"/>
</dbReference>
<gene>
    <name evidence="11" type="ORF">LIER_18932</name>
</gene>
<dbReference type="GO" id="GO:0003700">
    <property type="term" value="F:DNA-binding transcription factor activity"/>
    <property type="evidence" value="ECO:0007669"/>
    <property type="project" value="InterPro"/>
</dbReference>
<feature type="region of interest" description="Disordered" evidence="9">
    <location>
        <begin position="1"/>
        <end position="80"/>
    </location>
</feature>
<dbReference type="AlphaFoldDB" id="A0AAV3QK88"/>
<keyword evidence="12" id="KW-1185">Reference proteome</keyword>
<dbReference type="EMBL" id="BAABME010004607">
    <property type="protein sequence ID" value="GAA0162948.1"/>
    <property type="molecule type" value="Genomic_DNA"/>
</dbReference>
<dbReference type="PANTHER" id="PTHR31985">
    <property type="entry name" value="ETHYLENE-RESPONSIVE TRANSCRIPTION FACTOR ERF042-RELATED"/>
    <property type="match status" value="1"/>
</dbReference>
<keyword evidence="3" id="KW-0805">Transcription regulation</keyword>
<dbReference type="InterPro" id="IPR001471">
    <property type="entry name" value="AP2/ERF_dom"/>
</dbReference>
<comment type="subcellular location">
    <subcellularLocation>
        <location evidence="1">Nucleus</location>
    </subcellularLocation>
</comment>
<feature type="compositionally biased region" description="Low complexity" evidence="9">
    <location>
        <begin position="170"/>
        <end position="240"/>
    </location>
</feature>
<feature type="domain" description="AP2/ERF" evidence="10">
    <location>
        <begin position="81"/>
        <end position="138"/>
    </location>
</feature>
<evidence type="ECO:0000256" key="7">
    <source>
        <dbReference type="ARBA" id="ARBA00023242"/>
    </source>
</evidence>
<accession>A0AAV3QK88</accession>
<keyword evidence="5" id="KW-0010">Activator</keyword>
<feature type="compositionally biased region" description="Low complexity" evidence="9">
    <location>
        <begin position="65"/>
        <end position="74"/>
    </location>
</feature>
<evidence type="ECO:0000259" key="10">
    <source>
        <dbReference type="PROSITE" id="PS51032"/>
    </source>
</evidence>
<dbReference type="GO" id="GO:0003677">
    <property type="term" value="F:DNA binding"/>
    <property type="evidence" value="ECO:0007669"/>
    <property type="project" value="UniProtKB-KW"/>
</dbReference>
<dbReference type="InterPro" id="IPR016177">
    <property type="entry name" value="DNA-bd_dom_sf"/>
</dbReference>
<keyword evidence="6" id="KW-0804">Transcription</keyword>